<accession>A0A3L8SNV2</accession>
<sequence length="160" mass="17200">MLEFIPAHRTLLSRGSCGRAILLPQLDGVVSFVQSTIKGKEKNATFPANMAGSSLLCWPVGCGSLSEVTGDLFWMNKVYPLSVQSENDTEGMGHPVTVLLLIFQTAEGERQCHLGTHHPGGIAMRVMATSQQGDETIGPDDTSSGHLHVSSSDQRDPHMV</sequence>
<dbReference type="Proteomes" id="UP000276834">
    <property type="component" value="Unassembled WGS sequence"/>
</dbReference>
<proteinExistence type="predicted"/>
<dbReference type="AlphaFoldDB" id="A0A3L8SNV2"/>
<evidence type="ECO:0000313" key="2">
    <source>
        <dbReference type="EMBL" id="RLW04454.1"/>
    </source>
</evidence>
<gene>
    <name evidence="2" type="ORF">DV515_00005790</name>
</gene>
<evidence type="ECO:0000313" key="3">
    <source>
        <dbReference type="Proteomes" id="UP000276834"/>
    </source>
</evidence>
<dbReference type="EMBL" id="QUSF01000013">
    <property type="protein sequence ID" value="RLW04454.1"/>
    <property type="molecule type" value="Genomic_DNA"/>
</dbReference>
<comment type="caution">
    <text evidence="2">The sequence shown here is derived from an EMBL/GenBank/DDBJ whole genome shotgun (WGS) entry which is preliminary data.</text>
</comment>
<feature type="region of interest" description="Disordered" evidence="1">
    <location>
        <begin position="131"/>
        <end position="160"/>
    </location>
</feature>
<protein>
    <submittedName>
        <fullName evidence="2">Uncharacterized protein</fullName>
    </submittedName>
</protein>
<organism evidence="2 3">
    <name type="scientific">Chloebia gouldiae</name>
    <name type="common">Gouldian finch</name>
    <name type="synonym">Erythrura gouldiae</name>
    <dbReference type="NCBI Taxonomy" id="44316"/>
    <lineage>
        <taxon>Eukaryota</taxon>
        <taxon>Metazoa</taxon>
        <taxon>Chordata</taxon>
        <taxon>Craniata</taxon>
        <taxon>Vertebrata</taxon>
        <taxon>Euteleostomi</taxon>
        <taxon>Archelosauria</taxon>
        <taxon>Archosauria</taxon>
        <taxon>Dinosauria</taxon>
        <taxon>Saurischia</taxon>
        <taxon>Theropoda</taxon>
        <taxon>Coelurosauria</taxon>
        <taxon>Aves</taxon>
        <taxon>Neognathae</taxon>
        <taxon>Neoaves</taxon>
        <taxon>Telluraves</taxon>
        <taxon>Australaves</taxon>
        <taxon>Passeriformes</taxon>
        <taxon>Passeroidea</taxon>
        <taxon>Passeridae</taxon>
        <taxon>Chloebia</taxon>
    </lineage>
</organism>
<keyword evidence="3" id="KW-1185">Reference proteome</keyword>
<reference evidence="2 3" key="1">
    <citation type="journal article" date="2018" name="Proc. R. Soc. B">
        <title>A non-coding region near Follistatin controls head colour polymorphism in the Gouldian finch.</title>
        <authorList>
            <person name="Toomey M.B."/>
            <person name="Marques C.I."/>
            <person name="Andrade P."/>
            <person name="Araujo P.M."/>
            <person name="Sabatino S."/>
            <person name="Gazda M.A."/>
            <person name="Afonso S."/>
            <person name="Lopes R.J."/>
            <person name="Corbo J.C."/>
            <person name="Carneiro M."/>
        </authorList>
    </citation>
    <scope>NUCLEOTIDE SEQUENCE [LARGE SCALE GENOMIC DNA]</scope>
    <source>
        <strain evidence="2">Red01</strain>
        <tissue evidence="2">Muscle</tissue>
    </source>
</reference>
<evidence type="ECO:0000256" key="1">
    <source>
        <dbReference type="SAM" id="MobiDB-lite"/>
    </source>
</evidence>
<feature type="compositionally biased region" description="Polar residues" evidence="1">
    <location>
        <begin position="141"/>
        <end position="152"/>
    </location>
</feature>
<name>A0A3L8SNV2_CHLGU</name>